<reference evidence="3 4" key="1">
    <citation type="submission" date="2018-04" db="EMBL/GenBank/DDBJ databases">
        <authorList>
            <person name="Vogel A."/>
        </authorList>
    </citation>
    <scope>NUCLEOTIDE SEQUENCE [LARGE SCALE GENOMIC DNA]</scope>
</reference>
<accession>A0A484LWW0</accession>
<dbReference type="EMBL" id="OOIL02002225">
    <property type="protein sequence ID" value="VFQ80905.1"/>
    <property type="molecule type" value="Genomic_DNA"/>
</dbReference>
<gene>
    <name evidence="3" type="ORF">CCAM_LOCUS22681</name>
</gene>
<feature type="region of interest" description="Disordered" evidence="2">
    <location>
        <begin position="293"/>
        <end position="355"/>
    </location>
</feature>
<dbReference type="Proteomes" id="UP000595140">
    <property type="component" value="Unassembled WGS sequence"/>
</dbReference>
<feature type="coiled-coil region" evidence="1">
    <location>
        <begin position="638"/>
        <end position="665"/>
    </location>
</feature>
<protein>
    <submittedName>
        <fullName evidence="3">Uncharacterized protein</fullName>
    </submittedName>
</protein>
<evidence type="ECO:0000313" key="4">
    <source>
        <dbReference type="Proteomes" id="UP000595140"/>
    </source>
</evidence>
<evidence type="ECO:0000313" key="3">
    <source>
        <dbReference type="EMBL" id="VFQ80905.1"/>
    </source>
</evidence>
<sequence length="971" mass="110348">MKIVGANIHFQKLEAKCSSPTFYQSYLEMIAAQELSEFLHMEILFKYENEVLEFYKKGKVKTVKSKKHTQRTIQIINSTIGGTKVKLSQKKLGEKLHLPNSGVEIGRLPAKNLDWNMIGISGQVPSGPAKKADLNNDYKLVLELVIACLECGSGGHADDITQGRALIINSLITKSKANWAAYFFNSISKHLGKPNQKYLCQGLYIRHILESLGADSEGKKYEARYWLYHLSSKGENRAGANTTAEHEASSDNFPIINMKKVAKRKHVVSPSPSVEAPQYLALVNMEEEVTAQEELQRKKKRKITSPSTSGNVNPDELKEKEPVEENSAHNQSPQQLEEEVHQVHNLPTSSPQTDDADNHFWQLYYNWRAWKVGNSAEQLMEWDQQLKNEKIIKKCLGLPINHSCEQILDDDWVWQRNYEDLHLEHLATTPVSEFEVDDEDPSVYKPIFSKSIEDQMILTSEAQADLETTAKDFPIFPETSPAFVPISNLLELEIPEKSGEILEQSTPPETNESQEEQAVEIQRNSTEAEKEVQMATLEAPETPVDVFEEQNEGEERDSLSRDISNFILDEAEEEYERTLRINDEEDVQEDVESLPMQLFQRTSSSHQITNFHFHSSSISTLPDEVPETWTKKVQGLIESALASQHASLRQEIEQMEARHNMLIEKSEEKHSSDLKEISKSVHKTLEIISLLSNSVSDTMETYASDSYLQLKEVNKIREQIANVIVSLQKQMSLLQMDIRSALAVSSANQVVTKDNLKVIIDNQKEAHRLFRHLSTSSGNRKMEVIFQQHSPSLIPELPITVKEGEVSYIPSHLNMTDLILEAQRTNPENSAQHLSSSGLDGTETVRTIVSHFSNDAQTEERCNNIRRIKELCGNMQGISEIAGSSKRMKQDDEEVHRKKQRSIPMTLRELSQAVFAFQDSVDFRLRGIETILETHQWQVEAIMEHVLELMGKEAQEPKAKEEAKPKKHQGL</sequence>
<dbReference type="AlphaFoldDB" id="A0A484LWW0"/>
<keyword evidence="4" id="KW-1185">Reference proteome</keyword>
<keyword evidence="1" id="KW-0175">Coiled coil</keyword>
<evidence type="ECO:0000256" key="1">
    <source>
        <dbReference type="SAM" id="Coils"/>
    </source>
</evidence>
<feature type="compositionally biased region" description="Basic and acidic residues" evidence="2">
    <location>
        <begin position="315"/>
        <end position="327"/>
    </location>
</feature>
<evidence type="ECO:0000256" key="2">
    <source>
        <dbReference type="SAM" id="MobiDB-lite"/>
    </source>
</evidence>
<name>A0A484LWW0_9ASTE</name>
<feature type="region of interest" description="Disordered" evidence="2">
    <location>
        <begin position="502"/>
        <end position="528"/>
    </location>
</feature>
<organism evidence="3 4">
    <name type="scientific">Cuscuta campestris</name>
    <dbReference type="NCBI Taxonomy" id="132261"/>
    <lineage>
        <taxon>Eukaryota</taxon>
        <taxon>Viridiplantae</taxon>
        <taxon>Streptophyta</taxon>
        <taxon>Embryophyta</taxon>
        <taxon>Tracheophyta</taxon>
        <taxon>Spermatophyta</taxon>
        <taxon>Magnoliopsida</taxon>
        <taxon>eudicotyledons</taxon>
        <taxon>Gunneridae</taxon>
        <taxon>Pentapetalae</taxon>
        <taxon>asterids</taxon>
        <taxon>lamiids</taxon>
        <taxon>Solanales</taxon>
        <taxon>Convolvulaceae</taxon>
        <taxon>Cuscuteae</taxon>
        <taxon>Cuscuta</taxon>
        <taxon>Cuscuta subgen. Grammica</taxon>
        <taxon>Cuscuta sect. Cleistogrammica</taxon>
    </lineage>
</organism>
<proteinExistence type="predicted"/>